<dbReference type="Gene3D" id="2.70.70.10">
    <property type="entry name" value="Glucose Permease (Domain IIA)"/>
    <property type="match status" value="1"/>
</dbReference>
<dbReference type="InterPro" id="IPR023346">
    <property type="entry name" value="Lysozyme-like_dom_sf"/>
</dbReference>
<organism evidence="4 5">
    <name type="scientific">Tumebacillus lipolyticus</name>
    <dbReference type="NCBI Taxonomy" id="1280370"/>
    <lineage>
        <taxon>Bacteria</taxon>
        <taxon>Bacillati</taxon>
        <taxon>Bacillota</taxon>
        <taxon>Bacilli</taxon>
        <taxon>Bacillales</taxon>
        <taxon>Alicyclobacillaceae</taxon>
        <taxon>Tumebacillus</taxon>
    </lineage>
</organism>
<feature type="signal peptide" evidence="2">
    <location>
        <begin position="1"/>
        <end position="26"/>
    </location>
</feature>
<accession>A0ABW4ZTU6</accession>
<dbReference type="CDD" id="cd12797">
    <property type="entry name" value="M23_peptidase"/>
    <property type="match status" value="1"/>
</dbReference>
<dbReference type="GO" id="GO:0016787">
    <property type="term" value="F:hydrolase activity"/>
    <property type="evidence" value="ECO:0007669"/>
    <property type="project" value="UniProtKB-KW"/>
</dbReference>
<protein>
    <submittedName>
        <fullName evidence="4">M23 family metallopeptidase</fullName>
        <ecNumber evidence="4">3.4.24.-</ecNumber>
    </submittedName>
</protein>
<dbReference type="InterPro" id="IPR016047">
    <property type="entry name" value="M23ase_b-sheet_dom"/>
</dbReference>
<evidence type="ECO:0000313" key="5">
    <source>
        <dbReference type="Proteomes" id="UP001597343"/>
    </source>
</evidence>
<dbReference type="SUPFAM" id="SSF51261">
    <property type="entry name" value="Duplicated hybrid motif"/>
    <property type="match status" value="1"/>
</dbReference>
<proteinExistence type="predicted"/>
<keyword evidence="4" id="KW-0378">Hydrolase</keyword>
<sequence>MIKLQIRPFATLLLALTLLPVSGASAEREADADETLEVASASLLKEELPVLKLAAKKTKVPWYYLAAVNQYEMGIHWKKNRESKKALSPIQIEFPTEKWSGPVNPQREDSNPVTIKIFGGIGLDGNKDKVADRLNPEDALFSMAKWLSASGTNEDAIRSKLWDYYQDGTVVDRISGFARLFKEAGTTELKGNSFPIPKRFQYSYRSTWGDARGWGGRRMHEGCDIFAGHGTPVMSTAHGVVEVIGWNRFGGWRIGVRDLNNIYHYYAHLAGFAKGVKRGSIVKPGQVIGYVGSSGYGKPGTSGKFPPHLHYGMYRETGTREWAFDPTPHLRKWEREMRAKKR</sequence>
<evidence type="ECO:0000256" key="1">
    <source>
        <dbReference type="ARBA" id="ARBA00022729"/>
    </source>
</evidence>
<feature type="domain" description="M23ase beta-sheet core" evidence="3">
    <location>
        <begin position="218"/>
        <end position="316"/>
    </location>
</feature>
<dbReference type="Pfam" id="PF01551">
    <property type="entry name" value="Peptidase_M23"/>
    <property type="match status" value="1"/>
</dbReference>
<reference evidence="5" key="1">
    <citation type="journal article" date="2019" name="Int. J. Syst. Evol. Microbiol.">
        <title>The Global Catalogue of Microorganisms (GCM) 10K type strain sequencing project: providing services to taxonomists for standard genome sequencing and annotation.</title>
        <authorList>
            <consortium name="The Broad Institute Genomics Platform"/>
            <consortium name="The Broad Institute Genome Sequencing Center for Infectious Disease"/>
            <person name="Wu L."/>
            <person name="Ma J."/>
        </authorList>
    </citation>
    <scope>NUCLEOTIDE SEQUENCE [LARGE SCALE GENOMIC DNA]</scope>
    <source>
        <strain evidence="5">CGMCC 1.13574</strain>
    </source>
</reference>
<evidence type="ECO:0000313" key="4">
    <source>
        <dbReference type="EMBL" id="MFD2169437.1"/>
    </source>
</evidence>
<evidence type="ECO:0000256" key="2">
    <source>
        <dbReference type="SAM" id="SignalP"/>
    </source>
</evidence>
<dbReference type="EMBL" id="JBHUIO010000005">
    <property type="protein sequence ID" value="MFD2169437.1"/>
    <property type="molecule type" value="Genomic_DNA"/>
</dbReference>
<dbReference type="InterPro" id="IPR011055">
    <property type="entry name" value="Dup_hybrid_motif"/>
</dbReference>
<dbReference type="RefSeq" id="WP_386044587.1">
    <property type="nucleotide sequence ID" value="NZ_JBHUIO010000005.1"/>
</dbReference>
<comment type="caution">
    <text evidence="4">The sequence shown here is derived from an EMBL/GenBank/DDBJ whole genome shotgun (WGS) entry which is preliminary data.</text>
</comment>
<feature type="chain" id="PRO_5046676264" evidence="2">
    <location>
        <begin position="27"/>
        <end position="342"/>
    </location>
</feature>
<dbReference type="Proteomes" id="UP001597343">
    <property type="component" value="Unassembled WGS sequence"/>
</dbReference>
<keyword evidence="1 2" id="KW-0732">Signal</keyword>
<keyword evidence="5" id="KW-1185">Reference proteome</keyword>
<dbReference type="PANTHER" id="PTHR21666">
    <property type="entry name" value="PEPTIDASE-RELATED"/>
    <property type="match status" value="1"/>
</dbReference>
<dbReference type="PANTHER" id="PTHR21666:SF289">
    <property type="entry name" value="L-ALA--D-GLU ENDOPEPTIDASE"/>
    <property type="match status" value="1"/>
</dbReference>
<name>A0ABW4ZTU6_9BACL</name>
<dbReference type="SUPFAM" id="SSF53955">
    <property type="entry name" value="Lysozyme-like"/>
    <property type="match status" value="1"/>
</dbReference>
<gene>
    <name evidence="4" type="ORF">ACFSOY_05465</name>
</gene>
<dbReference type="InterPro" id="IPR050570">
    <property type="entry name" value="Cell_wall_metabolism_enzyme"/>
</dbReference>
<dbReference type="EC" id="3.4.24.-" evidence="4"/>
<evidence type="ECO:0000259" key="3">
    <source>
        <dbReference type="Pfam" id="PF01551"/>
    </source>
</evidence>